<keyword evidence="3" id="KW-1185">Reference proteome</keyword>
<dbReference type="SUPFAM" id="SSF50998">
    <property type="entry name" value="Quinoprotein alcohol dehydrogenase-like"/>
    <property type="match status" value="1"/>
</dbReference>
<dbReference type="STRING" id="29529.SAMN04488122_2281"/>
<dbReference type="EMBL" id="FOJG01000001">
    <property type="protein sequence ID" value="SEW35610.1"/>
    <property type="molecule type" value="Genomic_DNA"/>
</dbReference>
<dbReference type="Pfam" id="PF18962">
    <property type="entry name" value="Por_Secre_tail"/>
    <property type="match status" value="1"/>
</dbReference>
<dbReference type="OrthoDB" id="673970at2"/>
<dbReference type="InterPro" id="IPR026444">
    <property type="entry name" value="Secre_tail"/>
</dbReference>
<proteinExistence type="predicted"/>
<dbReference type="PANTHER" id="PTHR34512">
    <property type="entry name" value="CELL SURFACE PROTEIN"/>
    <property type="match status" value="1"/>
</dbReference>
<dbReference type="InterPro" id="IPR011047">
    <property type="entry name" value="Quinoprotein_ADH-like_sf"/>
</dbReference>
<gene>
    <name evidence="2" type="ORF">SAMN04488122_2281</name>
</gene>
<name>A0A1I0R4X0_9BACT</name>
<dbReference type="NCBIfam" id="TIGR04183">
    <property type="entry name" value="Por_Secre_tail"/>
    <property type="match status" value="1"/>
</dbReference>
<dbReference type="RefSeq" id="WP_089894695.1">
    <property type="nucleotide sequence ID" value="NZ_FOJG01000001.1"/>
</dbReference>
<reference evidence="3" key="1">
    <citation type="submission" date="2016-10" db="EMBL/GenBank/DDBJ databases">
        <authorList>
            <person name="Varghese N."/>
            <person name="Submissions S."/>
        </authorList>
    </citation>
    <scope>NUCLEOTIDE SEQUENCE [LARGE SCALE GENOMIC DNA]</scope>
    <source>
        <strain evidence="3">DSM 3695</strain>
    </source>
</reference>
<evidence type="ECO:0000259" key="1">
    <source>
        <dbReference type="Pfam" id="PF18962"/>
    </source>
</evidence>
<organism evidence="2 3">
    <name type="scientific">Chitinophaga arvensicola</name>
    <dbReference type="NCBI Taxonomy" id="29529"/>
    <lineage>
        <taxon>Bacteria</taxon>
        <taxon>Pseudomonadati</taxon>
        <taxon>Bacteroidota</taxon>
        <taxon>Chitinophagia</taxon>
        <taxon>Chitinophagales</taxon>
        <taxon>Chitinophagaceae</taxon>
        <taxon>Chitinophaga</taxon>
    </lineage>
</organism>
<feature type="domain" description="Secretion system C-terminal sorting" evidence="1">
    <location>
        <begin position="1060"/>
        <end position="1126"/>
    </location>
</feature>
<evidence type="ECO:0000313" key="2">
    <source>
        <dbReference type="EMBL" id="SEW35610.1"/>
    </source>
</evidence>
<protein>
    <submittedName>
        <fullName evidence="2">Por secretion system C-terminal sorting domain-containing protein</fullName>
    </submittedName>
</protein>
<dbReference type="Proteomes" id="UP000199310">
    <property type="component" value="Unassembled WGS sequence"/>
</dbReference>
<evidence type="ECO:0000313" key="3">
    <source>
        <dbReference type="Proteomes" id="UP000199310"/>
    </source>
</evidence>
<sequence>MLILSPSYNFTYTRVMKVYPNQLLIVLSFFIPSVLAAQGKMNFFADTVWQSVCGPANIAKLDKQFLYIGSSAFDTKEQAPNQPIPVLLKLDTAGNTIWTYTPNKEIDSDERNSAGGSAYNDAVFIDIHVDSNDVFVQRYASHAGLLELLSVNNTTGELNWRKEVPDARDIQMANATQLAYSYINDNVYVYELADRTTGKTTFSRSFPSKMNFKNDQDHSVYFFKEDSIFKYDSPLLDKLVWSARIPYNVTITTVDPRDDGYLYFFGDHGNVFAGRVSKSSGTIGWIARSDKMDLNIVSSYQLNNDFIYVAGRHAHVGNVYTAYQLMKIERLSGKVIWDKEYNASGQEQSTLGGAYMGISSIDIDNLGNVFASGFEAANDLGTGRWTVLKFNPAGILEYKNVVSDGTPYPGDDAGILTFVKNNNVFHIGNLNKNGQVQCYLLAADTGKNFQPYTKKPGKAGFQYASTVKSMLTFSSSKYVVFKQTGNRAIVELKNAADNSLIWSKKIGTNVYTAADKLCITADKQIALTTLTHTPYKMKFDYHRKPDSINFIKLDSTGKQVSEKKFYIGDRTDFKSVQLYPSPDTNTVLLFSQVSMYATPMQLHLFNVDKATEKPGTGNGYMRSTYAPVPGQQQLLLPNAKDSTLHFIYFENDPPSTSMAQYGIYTFKTAGYGAGFEQPFFKLTHENFQAHNLIKGDSNAVIILARDYRNQYFVKRYSLSGLNTVWTNALSNGITINMGSLSGGNIYGTGTHDEKLFIQQLRHQDGAENWRKELTPPAANQYYVPLDQQFNKEKQQYVICGYIADTTTFPLKQRPFYLILDAAGKTIDQWTGTPDYQQQNQLNAIAITQSGQTLIGGALYQLAQGRAGVIIEAGKAISSGPEEILTYCEGGNLRMETGITDQSYQWQQYSDNGFVNMLNNEHVSGVDGQVLLLHNIPATWHDARFRCLASNGNSHEFRIKLSDAVAPAISITASDSILTAAATFTFTAQVTNAQTPAYQWKVNGVETGTDNPVFISSTLTDNAKIQVVVTSTGACSRKFITPSNIITMHAAQVSTAVSLSPNPVAGMLILDNLQLADGWQTLEILSLNGERRLVIANVKNQTKLRIQVDKLSPGMYLVVLRGDNGKSSTIRFVKI</sequence>
<dbReference type="AlphaFoldDB" id="A0A1I0R4X0"/>
<accession>A0A1I0R4X0</accession>
<dbReference type="PANTHER" id="PTHR34512:SF30">
    <property type="entry name" value="OUTER MEMBRANE PROTEIN ASSEMBLY FACTOR BAMB"/>
    <property type="match status" value="1"/>
</dbReference>